<feature type="chain" id="PRO_5017578759" evidence="10">
    <location>
        <begin position="22"/>
        <end position="993"/>
    </location>
</feature>
<keyword evidence="7 8" id="KW-0998">Cell outer membrane</keyword>
<dbReference type="Pfam" id="PF07715">
    <property type="entry name" value="Plug"/>
    <property type="match status" value="1"/>
</dbReference>
<keyword evidence="10" id="KW-0732">Signal</keyword>
<dbReference type="InterPro" id="IPR037066">
    <property type="entry name" value="Plug_dom_sf"/>
</dbReference>
<feature type="domain" description="TonB-dependent receptor plug" evidence="12">
    <location>
        <begin position="115"/>
        <end position="230"/>
    </location>
</feature>
<dbReference type="NCBIfam" id="TIGR04057">
    <property type="entry name" value="SusC_RagA_signa"/>
    <property type="match status" value="1"/>
</dbReference>
<gene>
    <name evidence="13" type="ORF">BD847_2032</name>
</gene>
<evidence type="ECO:0000256" key="6">
    <source>
        <dbReference type="ARBA" id="ARBA00023136"/>
    </source>
</evidence>
<dbReference type="Proteomes" id="UP000257004">
    <property type="component" value="Unassembled WGS sequence"/>
</dbReference>
<dbReference type="AlphaFoldDB" id="A0A3D9FX21"/>
<dbReference type="InterPro" id="IPR012910">
    <property type="entry name" value="Plug_dom"/>
</dbReference>
<evidence type="ECO:0000259" key="11">
    <source>
        <dbReference type="Pfam" id="PF00593"/>
    </source>
</evidence>
<dbReference type="GO" id="GO:0009279">
    <property type="term" value="C:cell outer membrane"/>
    <property type="evidence" value="ECO:0007669"/>
    <property type="project" value="UniProtKB-SubCell"/>
</dbReference>
<dbReference type="Gene3D" id="2.40.170.20">
    <property type="entry name" value="TonB-dependent receptor, beta-barrel domain"/>
    <property type="match status" value="1"/>
</dbReference>
<dbReference type="Gene3D" id="2.170.130.10">
    <property type="entry name" value="TonB-dependent receptor, plug domain"/>
    <property type="match status" value="1"/>
</dbReference>
<dbReference type="InterPro" id="IPR008969">
    <property type="entry name" value="CarboxyPept-like_regulatory"/>
</dbReference>
<evidence type="ECO:0000256" key="2">
    <source>
        <dbReference type="ARBA" id="ARBA00022448"/>
    </source>
</evidence>
<protein>
    <submittedName>
        <fullName evidence="13">Iron complex outermembrane receptor protein</fullName>
    </submittedName>
</protein>
<dbReference type="InterPro" id="IPR023996">
    <property type="entry name" value="TonB-dep_OMP_SusC/RagA"/>
</dbReference>
<evidence type="ECO:0000313" key="13">
    <source>
        <dbReference type="EMBL" id="RED25283.1"/>
    </source>
</evidence>
<evidence type="ECO:0000256" key="10">
    <source>
        <dbReference type="SAM" id="SignalP"/>
    </source>
</evidence>
<evidence type="ECO:0000256" key="7">
    <source>
        <dbReference type="ARBA" id="ARBA00023237"/>
    </source>
</evidence>
<keyword evidence="13" id="KW-0675">Receptor</keyword>
<dbReference type="Pfam" id="PF13715">
    <property type="entry name" value="CarbopepD_reg_2"/>
    <property type="match status" value="1"/>
</dbReference>
<proteinExistence type="inferred from homology"/>
<feature type="domain" description="TonB-dependent receptor-like beta-barrel" evidence="11">
    <location>
        <begin position="383"/>
        <end position="957"/>
    </location>
</feature>
<name>A0A3D9FX21_9FLAO</name>
<keyword evidence="4 8" id="KW-0812">Transmembrane</keyword>
<dbReference type="EMBL" id="QRDQ01000008">
    <property type="protein sequence ID" value="RED25283.1"/>
    <property type="molecule type" value="Genomic_DNA"/>
</dbReference>
<accession>A0A3D9FX21</accession>
<reference evidence="13 14" key="1">
    <citation type="submission" date="2018-07" db="EMBL/GenBank/DDBJ databases">
        <title>Genomic Encyclopedia of Archaeal and Bacterial Type Strains, Phase II (KMG-II): from individual species to whole genera.</title>
        <authorList>
            <person name="Goeker M."/>
        </authorList>
    </citation>
    <scope>NUCLEOTIDE SEQUENCE [LARGE SCALE GENOMIC DNA]</scope>
    <source>
        <strain evidence="13 14">DSM 25795</strain>
    </source>
</reference>
<feature type="signal peptide" evidence="10">
    <location>
        <begin position="1"/>
        <end position="21"/>
    </location>
</feature>
<dbReference type="NCBIfam" id="TIGR04056">
    <property type="entry name" value="OMP_RagA_SusC"/>
    <property type="match status" value="1"/>
</dbReference>
<dbReference type="Gene3D" id="2.60.40.1120">
    <property type="entry name" value="Carboxypeptidase-like, regulatory domain"/>
    <property type="match status" value="1"/>
</dbReference>
<evidence type="ECO:0000256" key="4">
    <source>
        <dbReference type="ARBA" id="ARBA00022692"/>
    </source>
</evidence>
<dbReference type="InterPro" id="IPR036942">
    <property type="entry name" value="Beta-barrel_TonB_sf"/>
</dbReference>
<dbReference type="Pfam" id="PF00593">
    <property type="entry name" value="TonB_dep_Rec_b-barrel"/>
    <property type="match status" value="1"/>
</dbReference>
<organism evidence="13 14">
    <name type="scientific">Flavobacterium cutihirudinis</name>
    <dbReference type="NCBI Taxonomy" id="1265740"/>
    <lineage>
        <taxon>Bacteria</taxon>
        <taxon>Pseudomonadati</taxon>
        <taxon>Bacteroidota</taxon>
        <taxon>Flavobacteriia</taxon>
        <taxon>Flavobacteriales</taxon>
        <taxon>Flavobacteriaceae</taxon>
        <taxon>Flavobacterium</taxon>
    </lineage>
</organism>
<keyword evidence="3 8" id="KW-1134">Transmembrane beta strand</keyword>
<evidence type="ECO:0000256" key="8">
    <source>
        <dbReference type="PROSITE-ProRule" id="PRU01360"/>
    </source>
</evidence>
<comment type="caution">
    <text evidence="13">The sequence shown here is derived from an EMBL/GenBank/DDBJ whole genome shotgun (WGS) entry which is preliminary data.</text>
</comment>
<keyword evidence="6 8" id="KW-0472">Membrane</keyword>
<dbReference type="OrthoDB" id="9768177at2"/>
<evidence type="ECO:0000256" key="3">
    <source>
        <dbReference type="ARBA" id="ARBA00022452"/>
    </source>
</evidence>
<dbReference type="SUPFAM" id="SSF56935">
    <property type="entry name" value="Porins"/>
    <property type="match status" value="1"/>
</dbReference>
<evidence type="ECO:0000259" key="12">
    <source>
        <dbReference type="Pfam" id="PF07715"/>
    </source>
</evidence>
<dbReference type="InterPro" id="IPR000531">
    <property type="entry name" value="Beta-barrel_TonB"/>
</dbReference>
<keyword evidence="2 8" id="KW-0813">Transport</keyword>
<dbReference type="InterPro" id="IPR039426">
    <property type="entry name" value="TonB-dep_rcpt-like"/>
</dbReference>
<comment type="similarity">
    <text evidence="8 9">Belongs to the TonB-dependent receptor family.</text>
</comment>
<keyword evidence="14" id="KW-1185">Reference proteome</keyword>
<evidence type="ECO:0000256" key="9">
    <source>
        <dbReference type="RuleBase" id="RU003357"/>
    </source>
</evidence>
<keyword evidence="5 9" id="KW-0798">TonB box</keyword>
<evidence type="ECO:0000313" key="14">
    <source>
        <dbReference type="Proteomes" id="UP000257004"/>
    </source>
</evidence>
<dbReference type="RefSeq" id="WP_115888103.1">
    <property type="nucleotide sequence ID" value="NZ_QRDQ01000008.1"/>
</dbReference>
<dbReference type="PROSITE" id="PS52016">
    <property type="entry name" value="TONB_DEPENDENT_REC_3"/>
    <property type="match status" value="1"/>
</dbReference>
<dbReference type="SUPFAM" id="SSF49464">
    <property type="entry name" value="Carboxypeptidase regulatory domain-like"/>
    <property type="match status" value="1"/>
</dbReference>
<comment type="subcellular location">
    <subcellularLocation>
        <location evidence="1 8">Cell outer membrane</location>
        <topology evidence="1 8">Multi-pass membrane protein</topology>
    </subcellularLocation>
</comment>
<dbReference type="InterPro" id="IPR023997">
    <property type="entry name" value="TonB-dep_OMP_SusC/RagA_CS"/>
</dbReference>
<evidence type="ECO:0000256" key="5">
    <source>
        <dbReference type="ARBA" id="ARBA00023077"/>
    </source>
</evidence>
<sequence>MKTIYKKLLFLFLLLPFTVLAQSTLSGTVVDKATGQPIPGVNVNVQGAPGGTSTGFDGNYQLSNVKNGNKISVSFIGYVTQILDYNGQKTINVSLEEDTNQLKEVVVQVGYGTVKKKDATGSVSQISAKEFNKGINVTPETLISGRIAGVNVVGGGAPGAKADIRIRGGSSLSASNEPLIVIDGLPMSNAVPSGSTSILSTIDPNDIESFTVLKDASAAAIYGSRAANGVIVITTKKGTKGGVKVNFSSQVGINTVANTVDVLNADQYRALVNEKGTAAQKALLGTANTNWQDEIFHTALTTNNNISVSGALFKKLPVRLSVGNVDNPGILRNTSFERTTTSLSLNPVLFDNHLKIDITGNLSFGKNQFQNEGAVVSSAITFDPTQSVYDAGSRYGGYFEWLEGNGNVPLLPARNPVARLNQEDRRATSTRKWGNIRLDYKFHFFEDLRIVAEAGIDKFDSDGYNAISTESILGYQPNPFDKGNWVNYGGYTHYTDNRQNKNLNTYFNYTKDIGKFKIDATAGYNYQLFQREGFNSGDVRQPNPPADVTTDPDINLQSYFGRVNLGYDSRYLLTVNYRRDGTSRFSKENRWGNFAGGAFAWNLAEEAFLKDNSTLSSLKLRVGYGTTGQQDIPPAYDFLRRVTFGTLNTQYVFNGVVYRAAKPEGYNEDIKWEDLAEMNLGVDFGFFNERLTGTINYFDKKSSDLLADIPVPDGANIRNQGYSNIGSVRTKGVEFSLQSDIIKTDKLTWNLAGNVTYIDQKISDLGVTVPGFQGYITGDVIAGGTGNQVLIHSEGFAPNSFFVFEQLYDANKRPIQGAYADRNGDGAITDADRYKFHKPTADYLFGLYSTLNYKKFDFTMNWRASLGNYIFDNVSSDKGYVQSGLRRDSDISNITTDYYNTGFTTESNSNGTQRNYSNYFVKDASFIKLDNIVLGYTFDKTLLKAASLRFTAGVQNVLVFTKYDGLDPEKFNGIDNNVYPRARTFLFGVNANF</sequence>
<evidence type="ECO:0000256" key="1">
    <source>
        <dbReference type="ARBA" id="ARBA00004571"/>
    </source>
</evidence>